<organism evidence="3 4">
    <name type="scientific">Sphingobacterium detergens</name>
    <dbReference type="NCBI Taxonomy" id="1145106"/>
    <lineage>
        <taxon>Bacteria</taxon>
        <taxon>Pseudomonadati</taxon>
        <taxon>Bacteroidota</taxon>
        <taxon>Sphingobacteriia</taxon>
        <taxon>Sphingobacteriales</taxon>
        <taxon>Sphingobacteriaceae</taxon>
        <taxon>Sphingobacterium</taxon>
    </lineage>
</organism>
<dbReference type="Pfam" id="PF13715">
    <property type="entry name" value="CarbopepD_reg_2"/>
    <property type="match status" value="1"/>
</dbReference>
<keyword evidence="1" id="KW-0813">Transport</keyword>
<comment type="similarity">
    <text evidence="1">Belongs to the TonB-dependent receptor family.</text>
</comment>
<dbReference type="InterPro" id="IPR039426">
    <property type="entry name" value="TonB-dep_rcpt-like"/>
</dbReference>
<evidence type="ECO:0000256" key="1">
    <source>
        <dbReference type="PROSITE-ProRule" id="PRU01360"/>
    </source>
</evidence>
<dbReference type="Gene3D" id="2.170.130.10">
    <property type="entry name" value="TonB-dependent receptor, plug domain"/>
    <property type="match status" value="1"/>
</dbReference>
<dbReference type="Proteomes" id="UP000286246">
    <property type="component" value="Unassembled WGS sequence"/>
</dbReference>
<dbReference type="EMBL" id="RAPY01000007">
    <property type="protein sequence ID" value="RKE43504.1"/>
    <property type="molecule type" value="Genomic_DNA"/>
</dbReference>
<gene>
    <name evidence="3" type="ORF">DFQ12_5290</name>
</gene>
<dbReference type="SUPFAM" id="SSF49464">
    <property type="entry name" value="Carboxypeptidase regulatory domain-like"/>
    <property type="match status" value="1"/>
</dbReference>
<dbReference type="InterPro" id="IPR023996">
    <property type="entry name" value="TonB-dep_OMP_SusC/RagA"/>
</dbReference>
<keyword evidence="1" id="KW-0472">Membrane</keyword>
<protein>
    <submittedName>
        <fullName evidence="3">TonB-linked SusC/RagA family outer membrane protein</fullName>
    </submittedName>
</protein>
<reference evidence="3 4" key="1">
    <citation type="submission" date="2018-09" db="EMBL/GenBank/DDBJ databases">
        <title>Genomic Encyclopedia of Type Strains, Phase III (KMG-III): the genomes of soil and plant-associated and newly described type strains.</title>
        <authorList>
            <person name="Whitman W."/>
        </authorList>
    </citation>
    <scope>NUCLEOTIDE SEQUENCE [LARGE SCALE GENOMIC DNA]</scope>
    <source>
        <strain evidence="3 4">CECT 7938</strain>
    </source>
</reference>
<keyword evidence="4" id="KW-1185">Reference proteome</keyword>
<feature type="domain" description="TonB-dependent receptor plug" evidence="2">
    <location>
        <begin position="136"/>
        <end position="243"/>
    </location>
</feature>
<dbReference type="Gene3D" id="2.60.40.1120">
    <property type="entry name" value="Carboxypeptidase-like, regulatory domain"/>
    <property type="match status" value="1"/>
</dbReference>
<evidence type="ECO:0000259" key="2">
    <source>
        <dbReference type="Pfam" id="PF07715"/>
    </source>
</evidence>
<dbReference type="SUPFAM" id="SSF56935">
    <property type="entry name" value="Porins"/>
    <property type="match status" value="1"/>
</dbReference>
<comment type="subcellular location">
    <subcellularLocation>
        <location evidence="1">Cell outer membrane</location>
        <topology evidence="1">Multi-pass membrane protein</topology>
    </subcellularLocation>
</comment>
<dbReference type="PROSITE" id="PS52016">
    <property type="entry name" value="TONB_DEPENDENT_REC_3"/>
    <property type="match status" value="1"/>
</dbReference>
<dbReference type="NCBIfam" id="TIGR04056">
    <property type="entry name" value="OMP_RagA_SusC"/>
    <property type="match status" value="1"/>
</dbReference>
<accession>A0A420AG81</accession>
<dbReference type="InterPro" id="IPR012910">
    <property type="entry name" value="Plug_dom"/>
</dbReference>
<dbReference type="AlphaFoldDB" id="A0A420AG81"/>
<dbReference type="InterPro" id="IPR008969">
    <property type="entry name" value="CarboxyPept-like_regulatory"/>
</dbReference>
<keyword evidence="1" id="KW-0998">Cell outer membrane</keyword>
<comment type="caution">
    <text evidence="3">The sequence shown here is derived from an EMBL/GenBank/DDBJ whole genome shotgun (WGS) entry which is preliminary data.</text>
</comment>
<name>A0A420AG81_SPHD1</name>
<evidence type="ECO:0000313" key="3">
    <source>
        <dbReference type="EMBL" id="RKE43504.1"/>
    </source>
</evidence>
<keyword evidence="1" id="KW-0812">Transmembrane</keyword>
<dbReference type="NCBIfam" id="TIGR04057">
    <property type="entry name" value="SusC_RagA_signa"/>
    <property type="match status" value="1"/>
</dbReference>
<dbReference type="RefSeq" id="WP_120261864.1">
    <property type="nucleotide sequence ID" value="NZ_RAPY01000007.1"/>
</dbReference>
<dbReference type="InterPro" id="IPR023997">
    <property type="entry name" value="TonB-dep_OMP_SusC/RagA_CS"/>
</dbReference>
<dbReference type="GO" id="GO:0009279">
    <property type="term" value="C:cell outer membrane"/>
    <property type="evidence" value="ECO:0007669"/>
    <property type="project" value="UniProtKB-SubCell"/>
</dbReference>
<proteinExistence type="inferred from homology"/>
<dbReference type="OrthoDB" id="9768177at2"/>
<evidence type="ECO:0000313" key="4">
    <source>
        <dbReference type="Proteomes" id="UP000286246"/>
    </source>
</evidence>
<dbReference type="Pfam" id="PF07715">
    <property type="entry name" value="Plug"/>
    <property type="match status" value="1"/>
</dbReference>
<sequence length="1043" mass="115781">MRGSMHAQALMTLALTLNLAPTIAKTGSKSISFANHGNSFVVFQQTIRGKVIDEKGQGIGGVTVRNSTAGTTAQSAPDGSFSIAAKPGDQLEFSSVGYDRQRNTVSGSGPLTIVLANKSTVLEDVTVTGYTNYSKKQSANVSTTVKAKDLEQVPMASVDQMLQGRVPGMSVMASSGQPGATASVVIRGIGSINGISDPLYVIDGIPIATSELKNFSANDFESVNVLRDATGKSLYGSRGSNGVIVITTKKGKSGQLAVNFNSQYGLSKLTRPKFQMMNTQQRLQFEEELGPFVDPDNNEGIGPGWTYSPKNPEVAGGTSAYKARAAQILDSLRGINVDWRDYFFRNGKFMDQQVNISGGGEHVRFYSSAGYYKQEGVAIRSGLDRYTLKNNVDFDKGKLSGGVNVTLGYTNSKFTEGVGASRVGSSMASVYYALPYEYPYAPDGTLIHFGNEDDYFILDQREGSAGLERLLNSSSSSELFNTNVGLNLNYQLLPTLKVHTRLGIDYNTTTGQDYINPDSYYGSRDRDPTLGGKGLFAEDNLRSTNVISTTGLTYQNTFDEKHNLELSAYFEYLYRRNRAFGYKGYGIDSRLPENPNGVTVSPTYLPAILGGRTKYALASYMALGRYTYDNRYSLTASYRYDGSSRVAEANRWHGFYSFGANWNVKEEEFLKSNEFIQGLSLRASYGTTASTINGDFNYLATFRKDITYGGETAIRPYDPGNPNYDWEYVDEFNAGFDLELFPSKRLRVAMDYYNKITKNMFFDQPISLTSGFLDRKLPLSTGKMRNRGVEMSLSGDVIKREDWGLTLGVNASYNKNTILYLSDALTEVLDGDTRIMRVGLPYGTYYAPEWAGVNPQTGDAQYYNRDGSITTEYDETSQAVTKSGSMFPKWVGGFNTTVRWKNLSLDALFAFVSDVRRWNNEDFYNENSSYMTSNQSIRMLTDRWKQPGDNAILQRIDIPREYTSKDIQDASFLRLRNVNLVYQFPKTLFGDQKVIKGARIFFQGQNLLTWTSWRGLDPENSEGISRFNYPAPRTYTAGFSVNF</sequence>
<keyword evidence="1" id="KW-1134">Transmembrane beta strand</keyword>
<dbReference type="InterPro" id="IPR037066">
    <property type="entry name" value="Plug_dom_sf"/>
</dbReference>